<accession>A0A9W6CHZ2</accession>
<dbReference type="RefSeq" id="WP_118637667.1">
    <property type="nucleotide sequence ID" value="NZ_BSCH01000010.1"/>
</dbReference>
<evidence type="ECO:0000256" key="6">
    <source>
        <dbReference type="ARBA" id="ARBA00023125"/>
    </source>
</evidence>
<dbReference type="InterPro" id="IPR002052">
    <property type="entry name" value="DNA_methylase_N6_adenine_CS"/>
</dbReference>
<keyword evidence="6" id="KW-0238">DNA-binding</keyword>
<keyword evidence="2 9" id="KW-0489">Methyltransferase</keyword>
<keyword evidence="3" id="KW-0808">Transferase</keyword>
<evidence type="ECO:0000256" key="4">
    <source>
        <dbReference type="ARBA" id="ARBA00022691"/>
    </source>
</evidence>
<dbReference type="PROSITE" id="PS00092">
    <property type="entry name" value="N6_MTASE"/>
    <property type="match status" value="1"/>
</dbReference>
<keyword evidence="5" id="KW-0680">Restriction system</keyword>
<sequence>MASNCQISTPEQYVDKLLDDVGYIKHIYDKSFLENSCGEGNILRGAVRRYIKSALSEGYSDEEIKKGLENHFVAYDTDPECVIRCIQSLNSVVEEFGLFNVNWNVTQCDYLKCKAQEYDYIVGNPPYITYHDLTEEQRAFLRLNFSSCKKGRFDYCYAFIEAGIRDLSPAGKLAYIIPYSILRNKFAESTRNLIKSKLTKLTDYKGIEVFPSIVTSSISIICDSQGSDGFEYENVFFNKTTKMKKDTLQGEWIWENTNEGERKFGDYFKVSNSIATLLNKAFIFDIDKFDEDFYYVKQYKIEKNIVYSAISAKTCKSNKGAHPKRKGIIFPYSISGSKLDHYDEIEFRKLYPECFKYLQQFSEELLNRKVNPGVKWFEYGRTQGIQHVFEDKLVFSLVITNSINLYDADSRSIPYAGAYIRVKPNSGMTLEKAKEILQTKEFLSYVKSKGTPTTTTSYRLSVKDIEEYKF</sequence>
<evidence type="ECO:0000313" key="10">
    <source>
        <dbReference type="Proteomes" id="UP001145094"/>
    </source>
</evidence>
<reference evidence="9" key="3">
    <citation type="journal article" date="2023" name="Int. J. Syst. Evol. Microbiol.">
        <title>Sellimonas catena sp. nov., isolated from human faeces.</title>
        <authorList>
            <person name="Hisatomi A."/>
            <person name="Ohkuma M."/>
            <person name="Sakamoto M."/>
        </authorList>
    </citation>
    <scope>NUCLEOTIDE SEQUENCE</scope>
    <source>
        <strain evidence="9">18CBH55</strain>
    </source>
</reference>
<comment type="catalytic activity">
    <reaction evidence="7">
        <text>a 2'-deoxyadenosine in DNA + S-adenosyl-L-methionine = an N(6)-methyl-2'-deoxyadenosine in DNA + S-adenosyl-L-homocysteine + H(+)</text>
        <dbReference type="Rhea" id="RHEA:15197"/>
        <dbReference type="Rhea" id="RHEA-COMP:12418"/>
        <dbReference type="Rhea" id="RHEA-COMP:12419"/>
        <dbReference type="ChEBI" id="CHEBI:15378"/>
        <dbReference type="ChEBI" id="CHEBI:57856"/>
        <dbReference type="ChEBI" id="CHEBI:59789"/>
        <dbReference type="ChEBI" id="CHEBI:90615"/>
        <dbReference type="ChEBI" id="CHEBI:90616"/>
        <dbReference type="EC" id="2.1.1.72"/>
    </reaction>
</comment>
<dbReference type="EMBL" id="BSCH01000010">
    <property type="protein sequence ID" value="GLG90283.1"/>
    <property type="molecule type" value="Genomic_DNA"/>
</dbReference>
<dbReference type="InterPro" id="IPR050953">
    <property type="entry name" value="N4_N6_ade-DNA_methylase"/>
</dbReference>
<dbReference type="EC" id="2.1.1.72" evidence="1"/>
<evidence type="ECO:0000256" key="1">
    <source>
        <dbReference type="ARBA" id="ARBA00011900"/>
    </source>
</evidence>
<dbReference type="InterPro" id="IPR029063">
    <property type="entry name" value="SAM-dependent_MTases_sf"/>
</dbReference>
<dbReference type="GO" id="GO:0032259">
    <property type="term" value="P:methylation"/>
    <property type="evidence" value="ECO:0007669"/>
    <property type="project" value="UniProtKB-KW"/>
</dbReference>
<keyword evidence="4" id="KW-0949">S-adenosyl-L-methionine</keyword>
<evidence type="ECO:0000256" key="2">
    <source>
        <dbReference type="ARBA" id="ARBA00022603"/>
    </source>
</evidence>
<dbReference type="Pfam" id="PF07669">
    <property type="entry name" value="Eco57I"/>
    <property type="match status" value="1"/>
</dbReference>
<dbReference type="AlphaFoldDB" id="A0A9W6CHZ2"/>
<dbReference type="Gene3D" id="3.40.50.150">
    <property type="entry name" value="Vaccinia Virus protein VP39"/>
    <property type="match status" value="1"/>
</dbReference>
<reference evidence="9" key="1">
    <citation type="submission" date="2022-11" db="EMBL/GenBank/DDBJ databases">
        <title>Draft genome sequence of Sellimonas catena strain 18CBH55.</title>
        <authorList>
            <person name="Hisatomi A."/>
            <person name="Ohkuma M."/>
            <person name="Sakamoto M."/>
        </authorList>
    </citation>
    <scope>NUCLEOTIDE SEQUENCE</scope>
    <source>
        <strain evidence="9">18CBH55</strain>
    </source>
</reference>
<organism evidence="9 10">
    <name type="scientific">Sellimonas catena</name>
    <dbReference type="NCBI Taxonomy" id="2994035"/>
    <lineage>
        <taxon>Bacteria</taxon>
        <taxon>Bacillati</taxon>
        <taxon>Bacillota</taxon>
        <taxon>Clostridia</taxon>
        <taxon>Lachnospirales</taxon>
        <taxon>Lachnospiraceae</taxon>
        <taxon>Sellimonas</taxon>
    </lineage>
</organism>
<evidence type="ECO:0000256" key="3">
    <source>
        <dbReference type="ARBA" id="ARBA00022679"/>
    </source>
</evidence>
<evidence type="ECO:0000259" key="8">
    <source>
        <dbReference type="Pfam" id="PF07669"/>
    </source>
</evidence>
<dbReference type="GO" id="GO:0009007">
    <property type="term" value="F:site-specific DNA-methyltransferase (adenine-specific) activity"/>
    <property type="evidence" value="ECO:0007669"/>
    <property type="project" value="UniProtKB-EC"/>
</dbReference>
<dbReference type="GO" id="GO:0003677">
    <property type="term" value="F:DNA binding"/>
    <property type="evidence" value="ECO:0007669"/>
    <property type="project" value="UniProtKB-KW"/>
</dbReference>
<dbReference type="InterPro" id="IPR011639">
    <property type="entry name" value="MethylTrfase_TaqI-like_dom"/>
</dbReference>
<protein>
    <recommendedName>
        <fullName evidence="1">site-specific DNA-methyltransferase (adenine-specific)</fullName>
        <ecNumber evidence="1">2.1.1.72</ecNumber>
    </recommendedName>
</protein>
<proteinExistence type="predicted"/>
<comment type="caution">
    <text evidence="9">The sequence shown here is derived from an EMBL/GenBank/DDBJ whole genome shotgun (WGS) entry which is preliminary data.</text>
</comment>
<dbReference type="PRINTS" id="PR00507">
    <property type="entry name" value="N12N6MTFRASE"/>
</dbReference>
<dbReference type="SUPFAM" id="SSF53335">
    <property type="entry name" value="S-adenosyl-L-methionine-dependent methyltransferases"/>
    <property type="match status" value="1"/>
</dbReference>
<reference evidence="9" key="2">
    <citation type="submission" date="2022-11" db="EMBL/GenBank/DDBJ databases">
        <title>Draft genome sequence of Sellimonas catena strain 18CBH55.</title>
        <authorList>
            <person name="Atsushi H."/>
            <person name="Moriya O."/>
            <person name="Mitsuo S."/>
        </authorList>
    </citation>
    <scope>NUCLEOTIDE SEQUENCE</scope>
    <source>
        <strain evidence="9">18CBH55</strain>
    </source>
</reference>
<dbReference type="Proteomes" id="UP001145094">
    <property type="component" value="Unassembled WGS sequence"/>
</dbReference>
<gene>
    <name evidence="9" type="ORF">Selli2_17100</name>
</gene>
<name>A0A9W6CHZ2_9FIRM</name>
<feature type="domain" description="Type II methyltransferase M.TaqI-like" evidence="8">
    <location>
        <begin position="106"/>
        <end position="210"/>
    </location>
</feature>
<dbReference type="PANTHER" id="PTHR33841">
    <property type="entry name" value="DNA METHYLTRANSFERASE YEEA-RELATED"/>
    <property type="match status" value="1"/>
</dbReference>
<evidence type="ECO:0000256" key="5">
    <source>
        <dbReference type="ARBA" id="ARBA00022747"/>
    </source>
</evidence>
<evidence type="ECO:0000313" key="9">
    <source>
        <dbReference type="EMBL" id="GLG90283.1"/>
    </source>
</evidence>
<dbReference type="GO" id="GO:0009307">
    <property type="term" value="P:DNA restriction-modification system"/>
    <property type="evidence" value="ECO:0007669"/>
    <property type="project" value="UniProtKB-KW"/>
</dbReference>
<dbReference type="PANTHER" id="PTHR33841:SF6">
    <property type="entry name" value="TYPE II METHYLTRANSFERASE M.HINDII"/>
    <property type="match status" value="1"/>
</dbReference>
<evidence type="ECO:0000256" key="7">
    <source>
        <dbReference type="ARBA" id="ARBA00047942"/>
    </source>
</evidence>